<dbReference type="CDD" id="cd13137">
    <property type="entry name" value="MATE_NorM_like"/>
    <property type="match status" value="1"/>
</dbReference>
<dbReference type="GO" id="GO:0042910">
    <property type="term" value="F:xenobiotic transmembrane transporter activity"/>
    <property type="evidence" value="ECO:0007669"/>
    <property type="project" value="InterPro"/>
</dbReference>
<feature type="transmembrane region" description="Helical" evidence="13">
    <location>
        <begin position="220"/>
        <end position="238"/>
    </location>
</feature>
<evidence type="ECO:0000256" key="10">
    <source>
        <dbReference type="ARBA" id="ARBA00023065"/>
    </source>
</evidence>
<keyword evidence="10" id="KW-0406">Ion transport</keyword>
<evidence type="ECO:0000256" key="11">
    <source>
        <dbReference type="ARBA" id="ARBA00023136"/>
    </source>
</evidence>
<evidence type="ECO:0000256" key="4">
    <source>
        <dbReference type="ARBA" id="ARBA00020268"/>
    </source>
</evidence>
<keyword evidence="5" id="KW-0813">Transport</keyword>
<evidence type="ECO:0000256" key="1">
    <source>
        <dbReference type="ARBA" id="ARBA00003408"/>
    </source>
</evidence>
<keyword evidence="7" id="KW-1003">Cell membrane</keyword>
<dbReference type="InterPro" id="IPR048279">
    <property type="entry name" value="MdtK-like"/>
</dbReference>
<feature type="transmembrane region" description="Helical" evidence="13">
    <location>
        <begin position="191"/>
        <end position="214"/>
    </location>
</feature>
<dbReference type="AlphaFoldDB" id="A0A401UMQ0"/>
<accession>A0A401UMQ0</accession>
<dbReference type="Pfam" id="PF01554">
    <property type="entry name" value="MatE"/>
    <property type="match status" value="2"/>
</dbReference>
<evidence type="ECO:0000313" key="15">
    <source>
        <dbReference type="Proteomes" id="UP000287872"/>
    </source>
</evidence>
<evidence type="ECO:0000313" key="14">
    <source>
        <dbReference type="EMBL" id="GCD10798.1"/>
    </source>
</evidence>
<organism evidence="14 15">
    <name type="scientific">Clostridium tagluense</name>
    <dbReference type="NCBI Taxonomy" id="360422"/>
    <lineage>
        <taxon>Bacteria</taxon>
        <taxon>Bacillati</taxon>
        <taxon>Bacillota</taxon>
        <taxon>Clostridia</taxon>
        <taxon>Eubacteriales</taxon>
        <taxon>Clostridiaceae</taxon>
        <taxon>Clostridium</taxon>
    </lineage>
</organism>
<keyword evidence="15" id="KW-1185">Reference proteome</keyword>
<dbReference type="InterPro" id="IPR002528">
    <property type="entry name" value="MATE_fam"/>
</dbReference>
<feature type="transmembrane region" description="Helical" evidence="13">
    <location>
        <begin position="430"/>
        <end position="451"/>
    </location>
</feature>
<sequence>MLNALVVKIKIMIFKMKNPRSKEVFNIAWPVLTELLLGTLFGMIDMIMLGRIKDTAVAAASVAAVGITNQPLFIGLSLIQALNIGGTAIVARYVGSKRLDKVENTIKHIILLSQVFFALPLSIIGLVFTKEIMAFIGAQSDTLLVGVNYFRAIMVGFIFQSFNFSLSAVLRGAGDTKTPMKINLKANFINVFGNAVLIYGLIGFPALGVTGAGISTAVSNMIATVLLCTKLLSGKCIIKFNIKSHFKFDKNIMYNLIKIGIPASLEQMAMRVGIMIFIKVVAGLGTLTFAAHQICLSILGLSFTPGQAFGISAASLIGRSLGEGKPGKADEYGKEARRIGSIISSIMAIILFVFGPQLVGLYTKDPEIIKMSSTALKIIAFVQPFQSSQLILAGALRGAGDTIWPLVSTFIGVIGIRTILAYIFVSKLGLGLSGAWIAVFVDQFIRWILIYSRYRTGKWKHIKLR</sequence>
<feature type="transmembrane region" description="Helical" evidence="13">
    <location>
        <begin position="106"/>
        <end position="129"/>
    </location>
</feature>
<evidence type="ECO:0000256" key="5">
    <source>
        <dbReference type="ARBA" id="ARBA00022448"/>
    </source>
</evidence>
<feature type="transmembrane region" description="Helical" evidence="13">
    <location>
        <begin position="24"/>
        <end position="52"/>
    </location>
</feature>
<feature type="transmembrane region" description="Helical" evidence="13">
    <location>
        <begin position="72"/>
        <end position="94"/>
    </location>
</feature>
<comment type="similarity">
    <text evidence="3">Belongs to the multi antimicrobial extrusion (MATE) (TC 2.A.66.1) family.</text>
</comment>
<keyword evidence="6" id="KW-0050">Antiport</keyword>
<dbReference type="RefSeq" id="WP_125002025.1">
    <property type="nucleotide sequence ID" value="NZ_BHYK01000012.1"/>
</dbReference>
<evidence type="ECO:0000256" key="8">
    <source>
        <dbReference type="ARBA" id="ARBA00022692"/>
    </source>
</evidence>
<feature type="transmembrane region" description="Helical" evidence="13">
    <location>
        <begin position="272"/>
        <end position="292"/>
    </location>
</feature>
<evidence type="ECO:0000256" key="12">
    <source>
        <dbReference type="ARBA" id="ARBA00031636"/>
    </source>
</evidence>
<dbReference type="NCBIfam" id="TIGR00797">
    <property type="entry name" value="matE"/>
    <property type="match status" value="1"/>
</dbReference>
<reference evidence="14 15" key="1">
    <citation type="submission" date="2018-11" db="EMBL/GenBank/DDBJ databases">
        <title>Genome sequencing and assembly of Clostridium tagluense strain A121.</title>
        <authorList>
            <person name="Murakami T."/>
            <person name="Segawa T."/>
            <person name="Shcherbakova V.A."/>
            <person name="Mori H."/>
            <person name="Yoshimura Y."/>
        </authorList>
    </citation>
    <scope>NUCLEOTIDE SEQUENCE [LARGE SCALE GENOMIC DNA]</scope>
    <source>
        <strain evidence="14 15">A121</strain>
    </source>
</reference>
<feature type="transmembrane region" description="Helical" evidence="13">
    <location>
        <begin position="149"/>
        <end position="170"/>
    </location>
</feature>
<dbReference type="GO" id="GO:0006811">
    <property type="term" value="P:monoatomic ion transport"/>
    <property type="evidence" value="ECO:0007669"/>
    <property type="project" value="UniProtKB-KW"/>
</dbReference>
<evidence type="ECO:0000256" key="13">
    <source>
        <dbReference type="SAM" id="Phobius"/>
    </source>
</evidence>
<evidence type="ECO:0000256" key="3">
    <source>
        <dbReference type="ARBA" id="ARBA00010199"/>
    </source>
</evidence>
<evidence type="ECO:0000256" key="7">
    <source>
        <dbReference type="ARBA" id="ARBA00022475"/>
    </source>
</evidence>
<dbReference type="PIRSF" id="PIRSF006603">
    <property type="entry name" value="DinF"/>
    <property type="match status" value="1"/>
</dbReference>
<name>A0A401UMQ0_9CLOT</name>
<dbReference type="Proteomes" id="UP000287872">
    <property type="component" value="Unassembled WGS sequence"/>
</dbReference>
<feature type="transmembrane region" description="Helical" evidence="13">
    <location>
        <begin position="339"/>
        <end position="358"/>
    </location>
</feature>
<evidence type="ECO:0000256" key="6">
    <source>
        <dbReference type="ARBA" id="ARBA00022449"/>
    </source>
</evidence>
<comment type="caution">
    <text evidence="14">The sequence shown here is derived from an EMBL/GenBank/DDBJ whole genome shotgun (WGS) entry which is preliminary data.</text>
</comment>
<protein>
    <recommendedName>
        <fullName evidence="4">Probable multidrug resistance protein NorM</fullName>
    </recommendedName>
    <alternativeName>
        <fullName evidence="12">Multidrug-efflux transporter</fullName>
    </alternativeName>
</protein>
<comment type="function">
    <text evidence="1">Multidrug efflux pump.</text>
</comment>
<dbReference type="OrthoDB" id="62420at2"/>
<dbReference type="EMBL" id="BHYK01000012">
    <property type="protein sequence ID" value="GCD10798.1"/>
    <property type="molecule type" value="Genomic_DNA"/>
</dbReference>
<dbReference type="GO" id="GO:0015297">
    <property type="term" value="F:antiporter activity"/>
    <property type="evidence" value="ECO:0007669"/>
    <property type="project" value="UniProtKB-KW"/>
</dbReference>
<dbReference type="InterPro" id="IPR050222">
    <property type="entry name" value="MATE_MdtK"/>
</dbReference>
<keyword evidence="9 13" id="KW-1133">Transmembrane helix</keyword>
<evidence type="ECO:0000256" key="2">
    <source>
        <dbReference type="ARBA" id="ARBA00004651"/>
    </source>
</evidence>
<keyword evidence="11 13" id="KW-0472">Membrane</keyword>
<dbReference type="GO" id="GO:0005886">
    <property type="term" value="C:plasma membrane"/>
    <property type="evidence" value="ECO:0007669"/>
    <property type="project" value="UniProtKB-SubCell"/>
</dbReference>
<dbReference type="PANTHER" id="PTHR43298">
    <property type="entry name" value="MULTIDRUG RESISTANCE PROTEIN NORM-RELATED"/>
    <property type="match status" value="1"/>
</dbReference>
<feature type="transmembrane region" description="Helical" evidence="13">
    <location>
        <begin position="403"/>
        <end position="424"/>
    </location>
</feature>
<proteinExistence type="inferred from homology"/>
<keyword evidence="8 13" id="KW-0812">Transmembrane</keyword>
<gene>
    <name evidence="14" type="ORF">Ctaglu_24210</name>
</gene>
<evidence type="ECO:0000256" key="9">
    <source>
        <dbReference type="ARBA" id="ARBA00022989"/>
    </source>
</evidence>
<dbReference type="PANTHER" id="PTHR43298:SF2">
    <property type="entry name" value="FMN_FAD EXPORTER YEEO-RELATED"/>
    <property type="match status" value="1"/>
</dbReference>
<comment type="subcellular location">
    <subcellularLocation>
        <location evidence="2">Cell membrane</location>
        <topology evidence="2">Multi-pass membrane protein</topology>
    </subcellularLocation>
</comment>